<dbReference type="EMBL" id="VIEB01001902">
    <property type="protein sequence ID" value="TQD70224.1"/>
    <property type="molecule type" value="Genomic_DNA"/>
</dbReference>
<keyword evidence="3" id="KW-1185">Reference proteome</keyword>
<protein>
    <submittedName>
        <fullName evidence="2">Uncharacterized protein</fullName>
    </submittedName>
</protein>
<reference evidence="2 3" key="1">
    <citation type="journal article" date="2019" name="G3 (Bethesda)">
        <title>Sequencing of a Wild Apple (Malus baccata) Genome Unravels the Differences Between Cultivated and Wild Apple Species Regarding Disease Resistance and Cold Tolerance.</title>
        <authorList>
            <person name="Chen X."/>
        </authorList>
    </citation>
    <scope>NUCLEOTIDE SEQUENCE [LARGE SCALE GENOMIC DNA]</scope>
    <source>
        <strain evidence="3">cv. Shandingzi</strain>
        <tissue evidence="2">Leaves</tissue>
    </source>
</reference>
<evidence type="ECO:0000256" key="1">
    <source>
        <dbReference type="SAM" id="MobiDB-lite"/>
    </source>
</evidence>
<name>A0A540K7M9_MALBA</name>
<organism evidence="2 3">
    <name type="scientific">Malus baccata</name>
    <name type="common">Siberian crab apple</name>
    <name type="synonym">Pyrus baccata</name>
    <dbReference type="NCBI Taxonomy" id="106549"/>
    <lineage>
        <taxon>Eukaryota</taxon>
        <taxon>Viridiplantae</taxon>
        <taxon>Streptophyta</taxon>
        <taxon>Embryophyta</taxon>
        <taxon>Tracheophyta</taxon>
        <taxon>Spermatophyta</taxon>
        <taxon>Magnoliopsida</taxon>
        <taxon>eudicotyledons</taxon>
        <taxon>Gunneridae</taxon>
        <taxon>Pentapetalae</taxon>
        <taxon>rosids</taxon>
        <taxon>fabids</taxon>
        <taxon>Rosales</taxon>
        <taxon>Rosaceae</taxon>
        <taxon>Amygdaloideae</taxon>
        <taxon>Maleae</taxon>
        <taxon>Malus</taxon>
    </lineage>
</organism>
<feature type="compositionally biased region" description="Basic residues" evidence="1">
    <location>
        <begin position="67"/>
        <end position="81"/>
    </location>
</feature>
<sequence length="95" mass="10363">MILTGSLLAGSSESQRLLARLASSRAITAFSPSSNRAAKPRTQPCFQNRTAKSSIPTTIPSTPSPSPHRRPSQASCHQHHRRCISVQRIPWPLPP</sequence>
<gene>
    <name evidence="2" type="ORF">C1H46_044235</name>
</gene>
<accession>A0A540K7M9</accession>
<evidence type="ECO:0000313" key="2">
    <source>
        <dbReference type="EMBL" id="TQD70224.1"/>
    </source>
</evidence>
<proteinExistence type="predicted"/>
<comment type="caution">
    <text evidence="2">The sequence shown here is derived from an EMBL/GenBank/DDBJ whole genome shotgun (WGS) entry which is preliminary data.</text>
</comment>
<dbReference type="Proteomes" id="UP000315295">
    <property type="component" value="Unassembled WGS sequence"/>
</dbReference>
<evidence type="ECO:0000313" key="3">
    <source>
        <dbReference type="Proteomes" id="UP000315295"/>
    </source>
</evidence>
<feature type="region of interest" description="Disordered" evidence="1">
    <location>
        <begin position="32"/>
        <end position="81"/>
    </location>
</feature>
<dbReference type="AlphaFoldDB" id="A0A540K7M9"/>